<keyword evidence="3" id="KW-1185">Reference proteome</keyword>
<keyword evidence="2" id="KW-0645">Protease</keyword>
<dbReference type="RefSeq" id="WP_105484071.1">
    <property type="nucleotide sequence ID" value="NZ_NIGF01000010.1"/>
</dbReference>
<accession>A0A2S8SSE5</accession>
<dbReference type="PANTHER" id="PTHR33490:SF6">
    <property type="entry name" value="SLL1049 PROTEIN"/>
    <property type="match status" value="1"/>
</dbReference>
<sequence>MKLQTQLEIRVQYDAPVFDCRRVLRVLPGYRGGQVVRGESWDCTPNTDFAVEKTDEWHNRRLLLRHQNIEREMRFELEMEVETSGAPVLEFRPDFARWKMPSRAVCFTSELQKIARDAKELSPLQRASFFVELCRENLKYESQTEVRPSASSQVWARKRGNCADFAHLFLSLCRCSGLAARYVAGFSRSEGQMHAWAEVWDDNYWHAFDPTCDDSAARVHHIAVAVGRDFFDCAPHSGQFRGPGNARLQLWCRTIPQP</sequence>
<evidence type="ECO:0000313" key="3">
    <source>
        <dbReference type="Proteomes" id="UP000237684"/>
    </source>
</evidence>
<dbReference type="SMART" id="SM00460">
    <property type="entry name" value="TGc"/>
    <property type="match status" value="1"/>
</dbReference>
<dbReference type="InterPro" id="IPR013589">
    <property type="entry name" value="Bac_transglu_N"/>
</dbReference>
<name>A0A2S8SSE5_9BACT</name>
<dbReference type="Gene3D" id="3.10.620.30">
    <property type="match status" value="1"/>
</dbReference>
<dbReference type="PANTHER" id="PTHR33490">
    <property type="entry name" value="BLR5614 PROTEIN-RELATED"/>
    <property type="match status" value="1"/>
</dbReference>
<dbReference type="Pfam" id="PF08379">
    <property type="entry name" value="Bact_transglu_N"/>
    <property type="match status" value="1"/>
</dbReference>
<dbReference type="AlphaFoldDB" id="A0A2S8SSE5"/>
<dbReference type="EMBL" id="NIGF01000010">
    <property type="protein sequence ID" value="PQV63659.1"/>
    <property type="molecule type" value="Genomic_DNA"/>
</dbReference>
<proteinExistence type="predicted"/>
<dbReference type="InterPro" id="IPR038765">
    <property type="entry name" value="Papain-like_cys_pep_sf"/>
</dbReference>
<dbReference type="OrthoDB" id="9804023at2"/>
<dbReference type="SUPFAM" id="SSF54001">
    <property type="entry name" value="Cysteine proteinases"/>
    <property type="match status" value="1"/>
</dbReference>
<protein>
    <submittedName>
        <fullName evidence="2">Transglutaminase-like enzyme, putative cysteine protease</fullName>
    </submittedName>
</protein>
<dbReference type="InParanoid" id="A0A2S8SSE5"/>
<dbReference type="GO" id="GO:0008233">
    <property type="term" value="F:peptidase activity"/>
    <property type="evidence" value="ECO:0007669"/>
    <property type="project" value="UniProtKB-KW"/>
</dbReference>
<evidence type="ECO:0000259" key="1">
    <source>
        <dbReference type="SMART" id="SM00460"/>
    </source>
</evidence>
<organism evidence="2 3">
    <name type="scientific">Abditibacterium utsteinense</name>
    <dbReference type="NCBI Taxonomy" id="1960156"/>
    <lineage>
        <taxon>Bacteria</taxon>
        <taxon>Pseudomonadati</taxon>
        <taxon>Abditibacteriota</taxon>
        <taxon>Abditibacteriia</taxon>
        <taxon>Abditibacteriales</taxon>
        <taxon>Abditibacteriaceae</taxon>
        <taxon>Abditibacterium</taxon>
    </lineage>
</organism>
<keyword evidence="2" id="KW-0378">Hydrolase</keyword>
<evidence type="ECO:0000313" key="2">
    <source>
        <dbReference type="EMBL" id="PQV63659.1"/>
    </source>
</evidence>
<dbReference type="GO" id="GO:0006508">
    <property type="term" value="P:proteolysis"/>
    <property type="evidence" value="ECO:0007669"/>
    <property type="project" value="UniProtKB-KW"/>
</dbReference>
<dbReference type="Pfam" id="PF01841">
    <property type="entry name" value="Transglut_core"/>
    <property type="match status" value="1"/>
</dbReference>
<gene>
    <name evidence="2" type="ORF">B1R32_110125</name>
</gene>
<dbReference type="Proteomes" id="UP000237684">
    <property type="component" value="Unassembled WGS sequence"/>
</dbReference>
<feature type="domain" description="Transglutaminase-like" evidence="1">
    <location>
        <begin position="154"/>
        <end position="212"/>
    </location>
</feature>
<reference evidence="2 3" key="1">
    <citation type="journal article" date="2018" name="Syst. Appl. Microbiol.">
        <title>Abditibacterium utsteinense sp. nov., the first cultivated member of candidate phylum FBP, isolated from ice-free Antarctic soil samples.</title>
        <authorList>
            <person name="Tahon G."/>
            <person name="Tytgat B."/>
            <person name="Lebbe L."/>
            <person name="Carlier A."/>
            <person name="Willems A."/>
        </authorList>
    </citation>
    <scope>NUCLEOTIDE SEQUENCE [LARGE SCALE GENOMIC DNA]</scope>
    <source>
        <strain evidence="2 3">LMG 29911</strain>
    </source>
</reference>
<dbReference type="InterPro" id="IPR002931">
    <property type="entry name" value="Transglutaminase-like"/>
</dbReference>
<comment type="caution">
    <text evidence="2">The sequence shown here is derived from an EMBL/GenBank/DDBJ whole genome shotgun (WGS) entry which is preliminary data.</text>
</comment>